<evidence type="ECO:0000256" key="4">
    <source>
        <dbReference type="ARBA" id="ARBA00022490"/>
    </source>
</evidence>
<keyword evidence="6 11" id="KW-0547">Nucleotide-binding</keyword>
<dbReference type="SUPFAM" id="SSF109604">
    <property type="entry name" value="HD-domain/PDEase-like"/>
    <property type="match status" value="1"/>
</dbReference>
<dbReference type="GO" id="GO:0004820">
    <property type="term" value="F:glycine-tRNA ligase activity"/>
    <property type="evidence" value="ECO:0007669"/>
    <property type="project" value="UniProtKB-EC"/>
</dbReference>
<evidence type="ECO:0000313" key="14">
    <source>
        <dbReference type="EMBL" id="MCC4232910.1"/>
    </source>
</evidence>
<evidence type="ECO:0000256" key="7">
    <source>
        <dbReference type="ARBA" id="ARBA00022840"/>
    </source>
</evidence>
<dbReference type="InterPro" id="IPR008909">
    <property type="entry name" value="DALR_anticod-bd"/>
</dbReference>
<keyword evidence="8 11" id="KW-0648">Protein biosynthesis</keyword>
<dbReference type="PANTHER" id="PTHR30075">
    <property type="entry name" value="GLYCYL-TRNA SYNTHETASE"/>
    <property type="match status" value="1"/>
</dbReference>
<reference evidence="14 15" key="1">
    <citation type="submission" date="2021-10" db="EMBL/GenBank/DDBJ databases">
        <title>The diversity and Nitrogen Metabolism of Culturable Nitrate-Utilizing Bacteria Within the Oxygen Minimum Zone of the Changjiang (Yangtze River)Estuary.</title>
        <authorList>
            <person name="Zhang D."/>
            <person name="Zheng J."/>
            <person name="Liu S."/>
            <person name="He W."/>
        </authorList>
    </citation>
    <scope>NUCLEOTIDE SEQUENCE [LARGE SCALE GENOMIC DNA]</scope>
    <source>
        <strain evidence="14 15">FXH275-2</strain>
    </source>
</reference>
<evidence type="ECO:0000313" key="15">
    <source>
        <dbReference type="Proteomes" id="UP001198830"/>
    </source>
</evidence>
<comment type="subunit">
    <text evidence="3 11">Tetramer of two alpha and two beta subunits.</text>
</comment>
<evidence type="ECO:0000256" key="2">
    <source>
        <dbReference type="ARBA" id="ARBA00008226"/>
    </source>
</evidence>
<dbReference type="PROSITE" id="PS50861">
    <property type="entry name" value="AA_TRNA_LIGASE_II_GLYAB"/>
    <property type="match status" value="1"/>
</dbReference>
<protein>
    <recommendedName>
        <fullName evidence="11">Glycine--tRNA ligase beta subunit</fullName>
        <ecNumber evidence="11">6.1.1.14</ecNumber>
    </recommendedName>
    <alternativeName>
        <fullName evidence="11">Glycyl-tRNA synthetase beta subunit</fullName>
        <shortName evidence="11">GlyRS</shortName>
    </alternativeName>
</protein>
<comment type="similarity">
    <text evidence="2 11">Belongs to the class-II aminoacyl-tRNA synthetase family.</text>
</comment>
<sequence length="772" mass="83517">MTDFLLELRCEEIPARMQVKASDDLARLFADELAKAGLKPSAIDSFVTPRRLALIARDLPLETAAVSEEFKGPRTSAPAQALDGFLRKTGLTQDQLEERDGVWFAVVNKPGRAAADVLAQAVPAVIRAFPWPKSMRWGAASQTTESLRWVRPLKGIVTILGEQLVDIEMEGLRSGYATLGHRFHHPGEITIGGAHDYLEKLRACHVIASHQERQAIIAAKADEAAAAHGYSVIEDKGLVAENAGLTEWPVPLLGDFDPAFLEVPPEVIQLTLRINQKYFVLRDTDGNLAPAFICTANIEAKDGGAAIIAGNRKVLAARLSDARFFWEQDRKTSLADHAKKLERITFHEKLGTVADKVERVAKLARWLVEEGIVGASAPAKAGAQGDEAQPNSGLLPLQEHCGAELATLAEQAARLCKADLVTEMVGEFPELQGVMGGYYARAEDLPDAVADAIRDHYKPVGQGDDVPTAPVTVAVSLADKLDTITSFFGIDEKPTGSKDPFALRRAALGIIQLVIKNDLRLRLLDLIIYVSRGNEGDFTQRFVFEDNFRDWLKAGGEGDLAAVNGILLRGNGLALLDFFADRLKVQQKEAGVRHDLIDAVFALGGEDDLVRLLARVKALQSFVATDDGANLLAGYKRAANILKKDAPDLSSARHPGLEPGSRFFDDAEGSGTPDQVRGDDAADALSYTHEPAEADLITALDAAEPRAAQAVAEERFEDAMTALATLRAPIDAFFDSVTVNDPDPDKRASRLALLARVRDAVHNVADFSKIAG</sequence>
<dbReference type="EMBL" id="JAJGNP010000006">
    <property type="protein sequence ID" value="MCC4232910.1"/>
    <property type="molecule type" value="Genomic_DNA"/>
</dbReference>
<evidence type="ECO:0000256" key="11">
    <source>
        <dbReference type="HAMAP-Rule" id="MF_00255"/>
    </source>
</evidence>
<evidence type="ECO:0000256" key="1">
    <source>
        <dbReference type="ARBA" id="ARBA00004496"/>
    </source>
</evidence>
<evidence type="ECO:0000256" key="10">
    <source>
        <dbReference type="ARBA" id="ARBA00047937"/>
    </source>
</evidence>
<comment type="subcellular location">
    <subcellularLocation>
        <location evidence="1 11">Cytoplasm</location>
    </subcellularLocation>
</comment>
<dbReference type="PRINTS" id="PR01045">
    <property type="entry name" value="TRNASYNTHGB"/>
</dbReference>
<evidence type="ECO:0000256" key="3">
    <source>
        <dbReference type="ARBA" id="ARBA00011209"/>
    </source>
</evidence>
<keyword evidence="9 11" id="KW-0030">Aminoacyl-tRNA synthetase</keyword>
<feature type="region of interest" description="Disordered" evidence="12">
    <location>
        <begin position="648"/>
        <end position="675"/>
    </location>
</feature>
<dbReference type="HAMAP" id="MF_00255">
    <property type="entry name" value="Gly_tRNA_synth_beta"/>
    <property type="match status" value="1"/>
</dbReference>
<dbReference type="InterPro" id="IPR015944">
    <property type="entry name" value="Gly-tRNA-synth_bsu"/>
</dbReference>
<dbReference type="Pfam" id="PF05746">
    <property type="entry name" value="DALR_1"/>
    <property type="match status" value="1"/>
</dbReference>
<proteinExistence type="inferred from homology"/>
<evidence type="ECO:0000256" key="9">
    <source>
        <dbReference type="ARBA" id="ARBA00023146"/>
    </source>
</evidence>
<dbReference type="PANTHER" id="PTHR30075:SF2">
    <property type="entry name" value="GLYCINE--TRNA LIGASE, CHLOROPLASTIC_MITOCHONDRIAL 2"/>
    <property type="match status" value="1"/>
</dbReference>
<comment type="caution">
    <text evidence="14">The sequence shown here is derived from an EMBL/GenBank/DDBJ whole genome shotgun (WGS) entry which is preliminary data.</text>
</comment>
<gene>
    <name evidence="11 14" type="primary">glyS</name>
    <name evidence="14" type="ORF">LL253_09430</name>
</gene>
<feature type="domain" description="DALR anticodon binding" evidence="13">
    <location>
        <begin position="682"/>
        <end position="764"/>
    </location>
</feature>
<evidence type="ECO:0000256" key="12">
    <source>
        <dbReference type="SAM" id="MobiDB-lite"/>
    </source>
</evidence>
<dbReference type="Proteomes" id="UP001198830">
    <property type="component" value="Unassembled WGS sequence"/>
</dbReference>
<evidence type="ECO:0000256" key="5">
    <source>
        <dbReference type="ARBA" id="ARBA00022598"/>
    </source>
</evidence>
<dbReference type="EC" id="6.1.1.14" evidence="11"/>
<keyword evidence="15" id="KW-1185">Reference proteome</keyword>
<evidence type="ECO:0000259" key="13">
    <source>
        <dbReference type="Pfam" id="PF05746"/>
    </source>
</evidence>
<dbReference type="Pfam" id="PF02092">
    <property type="entry name" value="tRNA_synt_2f"/>
    <property type="match status" value="1"/>
</dbReference>
<keyword evidence="5 11" id="KW-0436">Ligase</keyword>
<accession>A0ABS8H3Y3</accession>
<keyword evidence="4 11" id="KW-0963">Cytoplasm</keyword>
<evidence type="ECO:0000256" key="8">
    <source>
        <dbReference type="ARBA" id="ARBA00022917"/>
    </source>
</evidence>
<organism evidence="14 15">
    <name type="scientific">Sphingobium soli</name>
    <dbReference type="NCBI Taxonomy" id="1591116"/>
    <lineage>
        <taxon>Bacteria</taxon>
        <taxon>Pseudomonadati</taxon>
        <taxon>Pseudomonadota</taxon>
        <taxon>Alphaproteobacteria</taxon>
        <taxon>Sphingomonadales</taxon>
        <taxon>Sphingomonadaceae</taxon>
        <taxon>Sphingobium</taxon>
    </lineage>
</organism>
<dbReference type="RefSeq" id="WP_228227024.1">
    <property type="nucleotide sequence ID" value="NZ_JAJGNP010000006.1"/>
</dbReference>
<dbReference type="NCBIfam" id="TIGR00211">
    <property type="entry name" value="glyS"/>
    <property type="match status" value="1"/>
</dbReference>
<keyword evidence="7 11" id="KW-0067">ATP-binding</keyword>
<name>A0ABS8H3Y3_9SPHN</name>
<dbReference type="InterPro" id="IPR006194">
    <property type="entry name" value="Gly-tRNA-synth_heterodimer"/>
</dbReference>
<comment type="catalytic activity">
    <reaction evidence="10 11">
        <text>tRNA(Gly) + glycine + ATP = glycyl-tRNA(Gly) + AMP + diphosphate</text>
        <dbReference type="Rhea" id="RHEA:16013"/>
        <dbReference type="Rhea" id="RHEA-COMP:9664"/>
        <dbReference type="Rhea" id="RHEA-COMP:9683"/>
        <dbReference type="ChEBI" id="CHEBI:30616"/>
        <dbReference type="ChEBI" id="CHEBI:33019"/>
        <dbReference type="ChEBI" id="CHEBI:57305"/>
        <dbReference type="ChEBI" id="CHEBI:78442"/>
        <dbReference type="ChEBI" id="CHEBI:78522"/>
        <dbReference type="ChEBI" id="CHEBI:456215"/>
        <dbReference type="EC" id="6.1.1.14"/>
    </reaction>
</comment>
<evidence type="ECO:0000256" key="6">
    <source>
        <dbReference type="ARBA" id="ARBA00022741"/>
    </source>
</evidence>